<name>Q6CVI2_KLULA</name>
<dbReference type="HOGENOM" id="CLU_394928_0_0_1"/>
<feature type="region of interest" description="Disordered" evidence="1">
    <location>
        <begin position="136"/>
        <end position="214"/>
    </location>
</feature>
<feature type="region of interest" description="Disordered" evidence="1">
    <location>
        <begin position="546"/>
        <end position="571"/>
    </location>
</feature>
<dbReference type="GeneID" id="2896908"/>
<feature type="region of interest" description="Disordered" evidence="1">
    <location>
        <begin position="500"/>
        <end position="534"/>
    </location>
</feature>
<evidence type="ECO:0000256" key="1">
    <source>
        <dbReference type="SAM" id="MobiDB-lite"/>
    </source>
</evidence>
<sequence>MANPSTALQDIKEEEDNASELSASQNTGEASVIITEMSSNNLLSESKNEQEGLNIGLGMESTALPIGVAVQKQPEIETRFLGLVIDDSLEQETTENSTANAIMEGTELTDREEELLLPPLPDVETKAALIYQEETGGNLSSVSSSETESSDTISPVLDTKNSEPEETSFDLSQALEIPSHSTTGSSLNKSSPTHNASSYGPQSLSSPSMSSPKVALKHRFSNSLLSQALNQETLLLSTGTSPQLMQTGEFPLHKTSTRSSAHTSSSSIGTRNKSRSNSNAIPQFPTTDNSVGSNSGLNVSVGLSKKTSNMSNTNSASIYNNANTTEVSDKRFLDLKKLIVGQNGNEVGSNSSDISTPSLSSPLELTNSPQYEEILYNAPMASGSSNLAITGSRSRSNSNINTIQNFFSGNSKAPRSSFDESSDNRSFTSSEINVSKRVPLLRRASSALLRKRSLRQSAENSPDVNTGLGIVSPINDFRMASLDLDAIARLESRNKKNLFINTNDSRPTLSSKESTTSLRSTMSNDPHINRIPSFGSKVKRGFTRIMSSGNNCSRKESPTSSRILSDNMLNGNSKGNDADAITMNFGLDTNSVNEFVEEHNGNKNNLLRKRSSSTFQQRRASRLNKRSSNTNSIMSERANSGNIVNTRNKQLIDTDDQDLDEEDLIITDADMEALSKKLPTITITEKFGANNTTPLQQQSNVWCYKTSFDDWKNATNKKPSNASLRKYIDILIEQQTLEDARFQALEQNFKQSGWVSSQEIGYLRQKRVVINRQWAERISFYQNKLEE</sequence>
<accession>Q6CVI2</accession>
<dbReference type="OMA" id="KWAERIS"/>
<feature type="region of interest" description="Disordered" evidence="1">
    <location>
        <begin position="245"/>
        <end position="295"/>
    </location>
</feature>
<feature type="compositionally biased region" description="Low complexity" evidence="1">
    <location>
        <begin position="197"/>
        <end position="212"/>
    </location>
</feature>
<dbReference type="Proteomes" id="UP000000598">
    <property type="component" value="Chromosome B"/>
</dbReference>
<evidence type="ECO:0000313" key="2">
    <source>
        <dbReference type="EMBL" id="CAH02450.1"/>
    </source>
</evidence>
<dbReference type="FunCoup" id="Q6CVI2">
    <property type="interactions" value="57"/>
</dbReference>
<dbReference type="InParanoid" id="Q6CVI2"/>
<dbReference type="RefSeq" id="XP_452057.1">
    <property type="nucleotide sequence ID" value="XM_452057.1"/>
</dbReference>
<feature type="compositionally biased region" description="Low complexity" evidence="1">
    <location>
        <begin position="257"/>
        <end position="267"/>
    </location>
</feature>
<feature type="compositionally biased region" description="Polar residues" evidence="1">
    <location>
        <begin position="19"/>
        <end position="29"/>
    </location>
</feature>
<dbReference type="eggNOG" id="ENOG502S0J5">
    <property type="taxonomic scope" value="Eukaryota"/>
</dbReference>
<feature type="compositionally biased region" description="Polar residues" evidence="1">
    <location>
        <begin position="500"/>
        <end position="526"/>
    </location>
</feature>
<dbReference type="AlphaFoldDB" id="Q6CVI2"/>
<protein>
    <submittedName>
        <fullName evidence="2">KLLA0B11858p</fullName>
    </submittedName>
</protein>
<dbReference type="EMBL" id="CR382122">
    <property type="protein sequence ID" value="CAH02450.1"/>
    <property type="molecule type" value="Genomic_DNA"/>
</dbReference>
<dbReference type="KEGG" id="kla:KLLA0_B11858g"/>
<feature type="compositionally biased region" description="Polar residues" evidence="1">
    <location>
        <begin position="268"/>
        <end position="288"/>
    </location>
</feature>
<gene>
    <name evidence="2" type="ORF">KLLA0_B11858g</name>
</gene>
<feature type="region of interest" description="Disordered" evidence="1">
    <location>
        <begin position="400"/>
        <end position="429"/>
    </location>
</feature>
<feature type="compositionally biased region" description="Polar residues" evidence="1">
    <location>
        <begin position="626"/>
        <end position="642"/>
    </location>
</feature>
<proteinExistence type="predicted"/>
<feature type="compositionally biased region" description="Polar residues" evidence="1">
    <location>
        <begin position="400"/>
        <end position="414"/>
    </location>
</feature>
<feature type="compositionally biased region" description="Low complexity" evidence="1">
    <location>
        <begin position="140"/>
        <end position="154"/>
    </location>
</feature>
<feature type="region of interest" description="Disordered" evidence="1">
    <location>
        <begin position="606"/>
        <end position="642"/>
    </location>
</feature>
<keyword evidence="3" id="KW-1185">Reference proteome</keyword>
<feature type="region of interest" description="Disordered" evidence="1">
    <location>
        <begin position="1"/>
        <end position="30"/>
    </location>
</feature>
<organism evidence="2 3">
    <name type="scientific">Kluyveromyces lactis (strain ATCC 8585 / CBS 2359 / DSM 70799 / NBRC 1267 / NRRL Y-1140 / WM37)</name>
    <name type="common">Yeast</name>
    <name type="synonym">Candida sphaerica</name>
    <dbReference type="NCBI Taxonomy" id="284590"/>
    <lineage>
        <taxon>Eukaryota</taxon>
        <taxon>Fungi</taxon>
        <taxon>Dikarya</taxon>
        <taxon>Ascomycota</taxon>
        <taxon>Saccharomycotina</taxon>
        <taxon>Saccharomycetes</taxon>
        <taxon>Saccharomycetales</taxon>
        <taxon>Saccharomycetaceae</taxon>
        <taxon>Kluyveromyces</taxon>
    </lineage>
</organism>
<dbReference type="PaxDb" id="284590-Q6CVI2"/>
<feature type="compositionally biased region" description="Polar residues" evidence="1">
    <location>
        <begin position="179"/>
        <end position="196"/>
    </location>
</feature>
<reference evidence="2 3" key="1">
    <citation type="journal article" date="2004" name="Nature">
        <title>Genome evolution in yeasts.</title>
        <authorList>
            <consortium name="Genolevures"/>
            <person name="Dujon B."/>
            <person name="Sherman D."/>
            <person name="Fischer G."/>
            <person name="Durrens P."/>
            <person name="Casaregola S."/>
            <person name="Lafontaine I."/>
            <person name="de Montigny J."/>
            <person name="Marck C."/>
            <person name="Neuveglise C."/>
            <person name="Talla E."/>
            <person name="Goffard N."/>
            <person name="Frangeul L."/>
            <person name="Aigle M."/>
            <person name="Anthouard V."/>
            <person name="Babour A."/>
            <person name="Barbe V."/>
            <person name="Barnay S."/>
            <person name="Blanchin S."/>
            <person name="Beckerich J.M."/>
            <person name="Beyne E."/>
            <person name="Bleykasten C."/>
            <person name="Boisrame A."/>
            <person name="Boyer J."/>
            <person name="Cattolico L."/>
            <person name="Confanioleri F."/>
            <person name="de Daruvar A."/>
            <person name="Despons L."/>
            <person name="Fabre E."/>
            <person name="Fairhead C."/>
            <person name="Ferry-Dumazet H."/>
            <person name="Groppi A."/>
            <person name="Hantraye F."/>
            <person name="Hennequin C."/>
            <person name="Jauniaux N."/>
            <person name="Joyet P."/>
            <person name="Kachouri R."/>
            <person name="Kerrest A."/>
            <person name="Koszul R."/>
            <person name="Lemaire M."/>
            <person name="Lesur I."/>
            <person name="Ma L."/>
            <person name="Muller H."/>
            <person name="Nicaud J.M."/>
            <person name="Nikolski M."/>
            <person name="Oztas S."/>
            <person name="Ozier-Kalogeropoulos O."/>
            <person name="Pellenz S."/>
            <person name="Potier S."/>
            <person name="Richard G.F."/>
            <person name="Straub M.L."/>
            <person name="Suleau A."/>
            <person name="Swennene D."/>
            <person name="Tekaia F."/>
            <person name="Wesolowski-Louvel M."/>
            <person name="Westhof E."/>
            <person name="Wirth B."/>
            <person name="Zeniou-Meyer M."/>
            <person name="Zivanovic I."/>
            <person name="Bolotin-Fukuhara M."/>
            <person name="Thierry A."/>
            <person name="Bouchier C."/>
            <person name="Caudron B."/>
            <person name="Scarpelli C."/>
            <person name="Gaillardin C."/>
            <person name="Weissenbach J."/>
            <person name="Wincker P."/>
            <person name="Souciet J.L."/>
        </authorList>
    </citation>
    <scope>NUCLEOTIDE SEQUENCE [LARGE SCALE GENOMIC DNA]</scope>
    <source>
        <strain evidence="3">ATCC 8585 / CBS 2359 / DSM 70799 / NBRC 1267 / NRRL Y-1140 / WM37</strain>
    </source>
</reference>
<evidence type="ECO:0000313" key="3">
    <source>
        <dbReference type="Proteomes" id="UP000000598"/>
    </source>
</evidence>